<dbReference type="Gene3D" id="2.40.70.10">
    <property type="entry name" value="Acid Proteases"/>
    <property type="match status" value="1"/>
</dbReference>
<evidence type="ECO:0000256" key="1">
    <source>
        <dbReference type="SAM" id="MobiDB-lite"/>
    </source>
</evidence>
<gene>
    <name evidence="2" type="ORF">RHGRI_000962</name>
</gene>
<reference evidence="2" key="1">
    <citation type="submission" date="2020-08" db="EMBL/GenBank/DDBJ databases">
        <title>Plant Genome Project.</title>
        <authorList>
            <person name="Zhang R.-G."/>
        </authorList>
    </citation>
    <scope>NUCLEOTIDE SEQUENCE</scope>
    <source>
        <strain evidence="2">WSP0</strain>
        <tissue evidence="2">Leaf</tissue>
    </source>
</reference>
<dbReference type="EMBL" id="JACTNZ010000001">
    <property type="protein sequence ID" value="KAG5564929.1"/>
    <property type="molecule type" value="Genomic_DNA"/>
</dbReference>
<keyword evidence="3" id="KW-1185">Reference proteome</keyword>
<feature type="region of interest" description="Disordered" evidence="1">
    <location>
        <begin position="38"/>
        <end position="107"/>
    </location>
</feature>
<dbReference type="Proteomes" id="UP000823749">
    <property type="component" value="Chromosome 1"/>
</dbReference>
<feature type="compositionally biased region" description="Low complexity" evidence="1">
    <location>
        <begin position="45"/>
        <end position="58"/>
    </location>
</feature>
<feature type="compositionally biased region" description="Gly residues" evidence="1">
    <location>
        <begin position="69"/>
        <end position="78"/>
    </location>
</feature>
<proteinExistence type="predicted"/>
<name>A0AAV6LKP9_9ERIC</name>
<organism evidence="2 3">
    <name type="scientific">Rhododendron griersonianum</name>
    <dbReference type="NCBI Taxonomy" id="479676"/>
    <lineage>
        <taxon>Eukaryota</taxon>
        <taxon>Viridiplantae</taxon>
        <taxon>Streptophyta</taxon>
        <taxon>Embryophyta</taxon>
        <taxon>Tracheophyta</taxon>
        <taxon>Spermatophyta</taxon>
        <taxon>Magnoliopsida</taxon>
        <taxon>eudicotyledons</taxon>
        <taxon>Gunneridae</taxon>
        <taxon>Pentapetalae</taxon>
        <taxon>asterids</taxon>
        <taxon>Ericales</taxon>
        <taxon>Ericaceae</taxon>
        <taxon>Ericoideae</taxon>
        <taxon>Rhodoreae</taxon>
        <taxon>Rhododendron</taxon>
    </lineage>
</organism>
<dbReference type="PANTHER" id="PTHR35046:SF18">
    <property type="entry name" value="RNA-DIRECTED DNA POLYMERASE"/>
    <property type="match status" value="1"/>
</dbReference>
<protein>
    <submittedName>
        <fullName evidence="2">Uncharacterized protein</fullName>
    </submittedName>
</protein>
<dbReference type="InterPro" id="IPR021109">
    <property type="entry name" value="Peptidase_aspartic_dom_sf"/>
</dbReference>
<dbReference type="AlphaFoldDB" id="A0AAV6LKP9"/>
<dbReference type="PANTHER" id="PTHR35046">
    <property type="entry name" value="ZINC KNUCKLE (CCHC-TYPE) FAMILY PROTEIN"/>
    <property type="match status" value="1"/>
</dbReference>
<comment type="caution">
    <text evidence="2">The sequence shown here is derived from an EMBL/GenBank/DDBJ whole genome shotgun (WGS) entry which is preliminary data.</text>
</comment>
<evidence type="ECO:0000313" key="2">
    <source>
        <dbReference type="EMBL" id="KAG5564929.1"/>
    </source>
</evidence>
<feature type="compositionally biased region" description="Polar residues" evidence="1">
    <location>
        <begin position="91"/>
        <end position="107"/>
    </location>
</feature>
<sequence>MVARYISGLTITIQDALAMQTLWTVSEAYNRALVAEKQEKRKFSRSGQQYQGGSKSGQPFYSYARGGSSSSGGQGASSGVGTQNRADKASTPAQNQPQSGASGARSQFQSGGFKLEDDIPVYDEEICEEIGGDDEEEEGYALMIKKTLLTPKDASNEDWLRTNIFYTTCNGGGRVCNMIIDSGSCENVVSQEVVDKLQLKVEEHPHPCTLSWFKKGNEIKVTKRHSIHDGKKNTYTILKKKRQFTLLPMKEKVNTKPPPTTLLASKGFLKESHETGFLNLSFDAHNSILLLELLE</sequence>
<accession>A0AAV6LKP9</accession>
<evidence type="ECO:0000313" key="3">
    <source>
        <dbReference type="Proteomes" id="UP000823749"/>
    </source>
</evidence>
<dbReference type="CDD" id="cd00303">
    <property type="entry name" value="retropepsin_like"/>
    <property type="match status" value="1"/>
</dbReference>